<dbReference type="RefSeq" id="WP_091286976.1">
    <property type="nucleotide sequence ID" value="NZ_FAOZ01000055.1"/>
</dbReference>
<proteinExistence type="predicted"/>
<dbReference type="AlphaFoldDB" id="A0A0S4R0Z8"/>
<organism evidence="1 2">
    <name type="scientific">Parafrankia irregularis</name>
    <dbReference type="NCBI Taxonomy" id="795642"/>
    <lineage>
        <taxon>Bacteria</taxon>
        <taxon>Bacillati</taxon>
        <taxon>Actinomycetota</taxon>
        <taxon>Actinomycetes</taxon>
        <taxon>Frankiales</taxon>
        <taxon>Frankiaceae</taxon>
        <taxon>Parafrankia</taxon>
    </lineage>
</organism>
<accession>A0A0S4R0Z8</accession>
<sequence>MTGRRLRLHHRDYFDHEVHDGDIHPHDERSEDLDCEPDEYDREDGLSAVDLAVARLTNLGVTEPSSGPGFPGPHCWWGGTVTLSHYTGEMRETAAHPEGFSEAECRELWARLTGA</sequence>
<dbReference type="Proteomes" id="UP000198802">
    <property type="component" value="Unassembled WGS sequence"/>
</dbReference>
<reference evidence="2" key="1">
    <citation type="submission" date="2015-11" db="EMBL/GenBank/DDBJ databases">
        <authorList>
            <person name="Varghese N."/>
        </authorList>
    </citation>
    <scope>NUCLEOTIDE SEQUENCE [LARGE SCALE GENOMIC DNA]</scope>
    <source>
        <strain evidence="2">DSM 45899</strain>
    </source>
</reference>
<evidence type="ECO:0000313" key="2">
    <source>
        <dbReference type="Proteomes" id="UP000198802"/>
    </source>
</evidence>
<dbReference type="EMBL" id="FAOZ01000055">
    <property type="protein sequence ID" value="CUU61087.1"/>
    <property type="molecule type" value="Genomic_DNA"/>
</dbReference>
<gene>
    <name evidence="1" type="ORF">Ga0074812_15523</name>
</gene>
<evidence type="ECO:0000313" key="1">
    <source>
        <dbReference type="EMBL" id="CUU61087.1"/>
    </source>
</evidence>
<protein>
    <submittedName>
        <fullName evidence="1">Uncharacterized protein</fullName>
    </submittedName>
</protein>
<name>A0A0S4R0Z8_9ACTN</name>
<keyword evidence="2" id="KW-1185">Reference proteome</keyword>